<evidence type="ECO:0000259" key="2">
    <source>
        <dbReference type="Pfam" id="PF05199"/>
    </source>
</evidence>
<dbReference type="PANTHER" id="PTHR11552">
    <property type="entry name" value="GLUCOSE-METHANOL-CHOLINE GMC OXIDOREDUCTASE"/>
    <property type="match status" value="1"/>
</dbReference>
<evidence type="ECO:0000313" key="3">
    <source>
        <dbReference type="EMBL" id="GAA4263843.1"/>
    </source>
</evidence>
<comment type="caution">
    <text evidence="3">The sequence shown here is derived from an EMBL/GenBank/DDBJ whole genome shotgun (WGS) entry which is preliminary data.</text>
</comment>
<reference evidence="4" key="1">
    <citation type="journal article" date="2019" name="Int. J. Syst. Evol. Microbiol.">
        <title>The Global Catalogue of Microorganisms (GCM) 10K type strain sequencing project: providing services to taxonomists for standard genome sequencing and annotation.</title>
        <authorList>
            <consortium name="The Broad Institute Genomics Platform"/>
            <consortium name="The Broad Institute Genome Sequencing Center for Infectious Disease"/>
            <person name="Wu L."/>
            <person name="Ma J."/>
        </authorList>
    </citation>
    <scope>NUCLEOTIDE SEQUENCE [LARGE SCALE GENOMIC DNA]</scope>
    <source>
        <strain evidence="4">JCM 17441</strain>
    </source>
</reference>
<dbReference type="EMBL" id="BAABAT010000082">
    <property type="protein sequence ID" value="GAA4263843.1"/>
    <property type="molecule type" value="Genomic_DNA"/>
</dbReference>
<dbReference type="InterPro" id="IPR012132">
    <property type="entry name" value="GMC_OxRdtase"/>
</dbReference>
<dbReference type="Gene3D" id="3.30.560.10">
    <property type="entry name" value="Glucose Oxidase, domain 3"/>
    <property type="match status" value="1"/>
</dbReference>
<dbReference type="Pfam" id="PF05199">
    <property type="entry name" value="GMC_oxred_C"/>
    <property type="match status" value="1"/>
</dbReference>
<dbReference type="Gene3D" id="3.50.50.60">
    <property type="entry name" value="FAD/NAD(P)-binding domain"/>
    <property type="match status" value="1"/>
</dbReference>
<gene>
    <name evidence="3" type="ORF">GCM10022255_112060</name>
</gene>
<protein>
    <recommendedName>
        <fullName evidence="2">Glucose-methanol-choline oxidoreductase C-terminal domain-containing protein</fullName>
    </recommendedName>
</protein>
<feature type="domain" description="Glucose-methanol-choline oxidoreductase C-terminal" evidence="2">
    <location>
        <begin position="2"/>
        <end position="112"/>
    </location>
</feature>
<proteinExistence type="inferred from homology"/>
<evidence type="ECO:0000313" key="4">
    <source>
        <dbReference type="Proteomes" id="UP001500620"/>
    </source>
</evidence>
<organism evidence="3 4">
    <name type="scientific">Dactylosporangium darangshiense</name>
    <dbReference type="NCBI Taxonomy" id="579108"/>
    <lineage>
        <taxon>Bacteria</taxon>
        <taxon>Bacillati</taxon>
        <taxon>Actinomycetota</taxon>
        <taxon>Actinomycetes</taxon>
        <taxon>Micromonosporales</taxon>
        <taxon>Micromonosporaceae</taxon>
        <taxon>Dactylosporangium</taxon>
    </lineage>
</organism>
<keyword evidence="4" id="KW-1185">Reference proteome</keyword>
<dbReference type="SUPFAM" id="SSF51905">
    <property type="entry name" value="FAD/NAD(P)-binding domain"/>
    <property type="match status" value="1"/>
</dbReference>
<accession>A0ABP8DUY7</accession>
<evidence type="ECO:0000256" key="1">
    <source>
        <dbReference type="ARBA" id="ARBA00010790"/>
    </source>
</evidence>
<dbReference type="PANTHER" id="PTHR11552:SF147">
    <property type="entry name" value="CHOLINE DEHYDROGENASE, MITOCHONDRIAL"/>
    <property type="match status" value="1"/>
</dbReference>
<name>A0ABP8DUY7_9ACTN</name>
<dbReference type="SUPFAM" id="SSF54373">
    <property type="entry name" value="FAD-linked reductases, C-terminal domain"/>
    <property type="match status" value="1"/>
</dbReference>
<comment type="similarity">
    <text evidence="1">Belongs to the GMC oxidoreductase family.</text>
</comment>
<sequence>MQFLSHPFDVAALERSIELARTIAATKAMRPYVKREVAPGRALKGHELVDFVRNGATTYFHSSGACRMGKDDRAVVDAKLRVNGVHNLRIADSTIMPRIVSAPTMPACVLIGLRMVEILTGRRQRRADA</sequence>
<dbReference type="InterPro" id="IPR036188">
    <property type="entry name" value="FAD/NAD-bd_sf"/>
</dbReference>
<dbReference type="Proteomes" id="UP001500620">
    <property type="component" value="Unassembled WGS sequence"/>
</dbReference>
<dbReference type="InterPro" id="IPR007867">
    <property type="entry name" value="GMC_OxRtase_C"/>
</dbReference>